<dbReference type="InterPro" id="IPR014977">
    <property type="entry name" value="WRC_dom"/>
</dbReference>
<dbReference type="Proteomes" id="UP001054889">
    <property type="component" value="Unassembled WGS sequence"/>
</dbReference>
<dbReference type="PANTHER" id="PTHR31602:SF46">
    <property type="entry name" value="GROWTH-REGULATING FACTOR 6"/>
    <property type="match status" value="1"/>
</dbReference>
<keyword evidence="3 4" id="KW-0539">Nucleus</keyword>
<feature type="region of interest" description="Disordered" evidence="6">
    <location>
        <begin position="117"/>
        <end position="177"/>
    </location>
</feature>
<protein>
    <recommendedName>
        <fullName evidence="5">Growth-regulating factor</fullName>
    </recommendedName>
</protein>
<reference evidence="9" key="1">
    <citation type="journal article" date="2018" name="DNA Res.">
        <title>Multiple hybrid de novo genome assembly of finger millet, an orphan allotetraploid crop.</title>
        <authorList>
            <person name="Hatakeyama M."/>
            <person name="Aluri S."/>
            <person name="Balachadran M.T."/>
            <person name="Sivarajan S.R."/>
            <person name="Patrignani A."/>
            <person name="Gruter S."/>
            <person name="Poveda L."/>
            <person name="Shimizu-Inatsugi R."/>
            <person name="Baeten J."/>
            <person name="Francoijs K.J."/>
            <person name="Nataraja K.N."/>
            <person name="Reddy Y.A.N."/>
            <person name="Phadnis S."/>
            <person name="Ravikumar R.L."/>
            <person name="Schlapbach R."/>
            <person name="Sreeman S.M."/>
            <person name="Shimizu K.K."/>
        </authorList>
    </citation>
    <scope>NUCLEOTIDE SEQUENCE</scope>
</reference>
<evidence type="ECO:0000256" key="5">
    <source>
        <dbReference type="RuleBase" id="RU367127"/>
    </source>
</evidence>
<dbReference type="GO" id="GO:0006355">
    <property type="term" value="P:regulation of DNA-templated transcription"/>
    <property type="evidence" value="ECO:0007669"/>
    <property type="project" value="InterPro"/>
</dbReference>
<dbReference type="GO" id="GO:0005634">
    <property type="term" value="C:nucleus"/>
    <property type="evidence" value="ECO:0007669"/>
    <property type="project" value="UniProtKB-SubCell"/>
</dbReference>
<keyword evidence="5" id="KW-0805">Transcription regulation</keyword>
<feature type="compositionally biased region" description="Basic residues" evidence="6">
    <location>
        <begin position="119"/>
        <end position="128"/>
    </location>
</feature>
<feature type="compositionally biased region" description="Low complexity" evidence="6">
    <location>
        <begin position="136"/>
        <end position="162"/>
    </location>
</feature>
<comment type="similarity">
    <text evidence="2 5">Belongs to the GRF family.</text>
</comment>
<dbReference type="PROSITE" id="PS51666">
    <property type="entry name" value="QLQ"/>
    <property type="match status" value="1"/>
</dbReference>
<keyword evidence="5" id="KW-0804">Transcription</keyword>
<comment type="subcellular location">
    <subcellularLocation>
        <location evidence="1 4 5">Nucleus</location>
    </subcellularLocation>
</comment>
<evidence type="ECO:0000256" key="2">
    <source>
        <dbReference type="ARBA" id="ARBA00008122"/>
    </source>
</evidence>
<dbReference type="InterPro" id="IPR014978">
    <property type="entry name" value="Gln-Leu-Gln_QLQ"/>
</dbReference>
<evidence type="ECO:0000256" key="6">
    <source>
        <dbReference type="SAM" id="MobiDB-lite"/>
    </source>
</evidence>
<accession>A0AAV5BMU3</accession>
<dbReference type="EMBL" id="BQKI01000001">
    <property type="protein sequence ID" value="GJM87025.1"/>
    <property type="molecule type" value="Genomic_DNA"/>
</dbReference>
<comment type="function">
    <text evidence="5">Transcription activator.</text>
</comment>
<dbReference type="Pfam" id="PF08879">
    <property type="entry name" value="WRC"/>
    <property type="match status" value="1"/>
</dbReference>
<dbReference type="InterPro" id="IPR031137">
    <property type="entry name" value="GRF"/>
</dbReference>
<dbReference type="GO" id="GO:0006351">
    <property type="term" value="P:DNA-templated transcription"/>
    <property type="evidence" value="ECO:0007669"/>
    <property type="project" value="UniProtKB-UniRule"/>
</dbReference>
<sequence length="403" mass="44110">MMMMTNRAGGCAGTGRFPFTATQWQELEHQALIYKCLASGRPIPSHLMPPLRRILDSAIATSPSLAFPPQPSLGWGCYGMGFGRKADEDPEPGRCRRTDGKKWRCSKEAYPDSKYCEKHMHRGKNRSRKTVEMSLATPAPSSTTTTTTAISAATATSSPAPTYHHHRPAHEPAASPYNALYGGGGGGSPYSVSAATRPAAGLYHHHTAPQQASPFHLHLDTTHPHAPASYYSVDQRADYAYGHAAGNREVVGEHAFFSDGGAGERDRHPSSGQHQWQFKQLGVEQKTHTATPLFRDGGNGYGANGYAAAVDMNMGKEEDDEERRRQQHQHCFVLGADLRLERPSSTNHDDQKPLRPFFDEWPHEKSGKGSWMGLGGETLLSMSIPMAAANNDVTVASRYRNDE</sequence>
<dbReference type="GO" id="GO:0032502">
    <property type="term" value="P:developmental process"/>
    <property type="evidence" value="ECO:0007669"/>
    <property type="project" value="InterPro"/>
</dbReference>
<dbReference type="GO" id="GO:0005524">
    <property type="term" value="F:ATP binding"/>
    <property type="evidence" value="ECO:0007669"/>
    <property type="project" value="UniProtKB-UniRule"/>
</dbReference>
<reference evidence="9" key="2">
    <citation type="submission" date="2021-12" db="EMBL/GenBank/DDBJ databases">
        <title>Resequencing data analysis of finger millet.</title>
        <authorList>
            <person name="Hatakeyama M."/>
            <person name="Aluri S."/>
            <person name="Balachadran M.T."/>
            <person name="Sivarajan S.R."/>
            <person name="Poveda L."/>
            <person name="Shimizu-Inatsugi R."/>
            <person name="Schlapbach R."/>
            <person name="Sreeman S.M."/>
            <person name="Shimizu K.K."/>
        </authorList>
    </citation>
    <scope>NUCLEOTIDE SEQUENCE</scope>
</reference>
<evidence type="ECO:0000259" key="8">
    <source>
        <dbReference type="PROSITE" id="PS51667"/>
    </source>
</evidence>
<evidence type="ECO:0000256" key="3">
    <source>
        <dbReference type="ARBA" id="ARBA00023242"/>
    </source>
</evidence>
<keyword evidence="5" id="KW-0010">Activator</keyword>
<comment type="domain">
    <text evidence="5">The QLQ domain and WRC domain may be involved in protein-protein interaction and DNA-binding, respectively.</text>
</comment>
<keyword evidence="10" id="KW-1185">Reference proteome</keyword>
<comment type="caution">
    <text evidence="9">The sequence shown here is derived from an EMBL/GenBank/DDBJ whole genome shotgun (WGS) entry which is preliminary data.</text>
</comment>
<feature type="domain" description="WRC" evidence="8">
    <location>
        <begin position="89"/>
        <end position="133"/>
    </location>
</feature>
<name>A0AAV5BMU3_ELECO</name>
<dbReference type="PROSITE" id="PS51667">
    <property type="entry name" value="WRC"/>
    <property type="match status" value="1"/>
</dbReference>
<evidence type="ECO:0000259" key="7">
    <source>
        <dbReference type="PROSITE" id="PS51666"/>
    </source>
</evidence>
<organism evidence="9 10">
    <name type="scientific">Eleusine coracana subsp. coracana</name>
    <dbReference type="NCBI Taxonomy" id="191504"/>
    <lineage>
        <taxon>Eukaryota</taxon>
        <taxon>Viridiplantae</taxon>
        <taxon>Streptophyta</taxon>
        <taxon>Embryophyta</taxon>
        <taxon>Tracheophyta</taxon>
        <taxon>Spermatophyta</taxon>
        <taxon>Magnoliopsida</taxon>
        <taxon>Liliopsida</taxon>
        <taxon>Poales</taxon>
        <taxon>Poaceae</taxon>
        <taxon>PACMAD clade</taxon>
        <taxon>Chloridoideae</taxon>
        <taxon>Cynodonteae</taxon>
        <taxon>Eleusininae</taxon>
        <taxon>Eleusine</taxon>
    </lineage>
</organism>
<evidence type="ECO:0000313" key="10">
    <source>
        <dbReference type="Proteomes" id="UP001054889"/>
    </source>
</evidence>
<dbReference type="Pfam" id="PF08880">
    <property type="entry name" value="QLQ"/>
    <property type="match status" value="1"/>
</dbReference>
<feature type="short sequence motif" description="Bipartite nuclear localization signal" evidence="4">
    <location>
        <begin position="122"/>
        <end position="129"/>
    </location>
</feature>
<evidence type="ECO:0000313" key="9">
    <source>
        <dbReference type="EMBL" id="GJM87025.1"/>
    </source>
</evidence>
<dbReference type="PANTHER" id="PTHR31602">
    <property type="entry name" value="GROWTH-REGULATING FACTOR 5"/>
    <property type="match status" value="1"/>
</dbReference>
<dbReference type="AlphaFoldDB" id="A0AAV5BMU3"/>
<feature type="short sequence motif" description="Bipartite nuclear localization signal" evidence="4">
    <location>
        <begin position="94"/>
        <end position="104"/>
    </location>
</feature>
<evidence type="ECO:0000256" key="1">
    <source>
        <dbReference type="ARBA" id="ARBA00004123"/>
    </source>
</evidence>
<feature type="domain" description="QLQ" evidence="7">
    <location>
        <begin position="18"/>
        <end position="53"/>
    </location>
</feature>
<dbReference type="SMART" id="SM00951">
    <property type="entry name" value="QLQ"/>
    <property type="match status" value="1"/>
</dbReference>
<gene>
    <name evidence="9" type="primary">ga02937</name>
    <name evidence="9" type="ORF">PR202_ga02937</name>
</gene>
<evidence type="ECO:0000256" key="4">
    <source>
        <dbReference type="PROSITE-ProRule" id="PRU01002"/>
    </source>
</evidence>
<proteinExistence type="inferred from homology"/>